<protein>
    <recommendedName>
        <fullName evidence="4">Glycosyltransferase RgtA/B/C/D-like domain-containing protein</fullName>
    </recommendedName>
</protein>
<feature type="transmembrane region" description="Helical" evidence="1">
    <location>
        <begin position="390"/>
        <end position="411"/>
    </location>
</feature>
<dbReference type="AlphaFoldDB" id="A0A5M3W4W4"/>
<dbReference type="Proteomes" id="UP000334990">
    <property type="component" value="Unassembled WGS sequence"/>
</dbReference>
<keyword evidence="1" id="KW-0812">Transmembrane</keyword>
<feature type="transmembrane region" description="Helical" evidence="1">
    <location>
        <begin position="267"/>
        <end position="288"/>
    </location>
</feature>
<feature type="transmembrane region" description="Helical" evidence="1">
    <location>
        <begin position="294"/>
        <end position="312"/>
    </location>
</feature>
<keyword evidence="1" id="KW-1133">Transmembrane helix</keyword>
<evidence type="ECO:0008006" key="4">
    <source>
        <dbReference type="Google" id="ProtNLM"/>
    </source>
</evidence>
<evidence type="ECO:0000313" key="2">
    <source>
        <dbReference type="EMBL" id="GES03339.1"/>
    </source>
</evidence>
<name>A0A5M3W4W4_9ACTN</name>
<feature type="transmembrane region" description="Helical" evidence="1">
    <location>
        <begin position="228"/>
        <end position="246"/>
    </location>
</feature>
<feature type="transmembrane region" description="Helical" evidence="1">
    <location>
        <begin position="169"/>
        <end position="191"/>
    </location>
</feature>
<dbReference type="EMBL" id="BLAD01000067">
    <property type="protein sequence ID" value="GES03339.1"/>
    <property type="molecule type" value="Genomic_DNA"/>
</dbReference>
<feature type="transmembrane region" description="Helical" evidence="1">
    <location>
        <begin position="39"/>
        <end position="64"/>
    </location>
</feature>
<feature type="transmembrane region" description="Helical" evidence="1">
    <location>
        <begin position="12"/>
        <end position="33"/>
    </location>
</feature>
<accession>A0A5M3W4W4</accession>
<evidence type="ECO:0000313" key="3">
    <source>
        <dbReference type="Proteomes" id="UP000334990"/>
    </source>
</evidence>
<feature type="transmembrane region" description="Helical" evidence="1">
    <location>
        <begin position="452"/>
        <end position="472"/>
    </location>
</feature>
<feature type="transmembrane region" description="Helical" evidence="1">
    <location>
        <begin position="358"/>
        <end position="378"/>
    </location>
</feature>
<reference evidence="2 3" key="1">
    <citation type="submission" date="2019-10" db="EMBL/GenBank/DDBJ databases">
        <title>Whole genome shotgun sequence of Acrocarpospora corrugata NBRC 13972.</title>
        <authorList>
            <person name="Ichikawa N."/>
            <person name="Kimura A."/>
            <person name="Kitahashi Y."/>
            <person name="Komaki H."/>
            <person name="Oguchi A."/>
        </authorList>
    </citation>
    <scope>NUCLEOTIDE SEQUENCE [LARGE SCALE GENOMIC DNA]</scope>
    <source>
        <strain evidence="2 3">NBRC 13972</strain>
    </source>
</reference>
<feature type="transmembrane region" description="Helical" evidence="1">
    <location>
        <begin position="549"/>
        <end position="571"/>
    </location>
</feature>
<organism evidence="2 3">
    <name type="scientific">Acrocarpospora corrugata</name>
    <dbReference type="NCBI Taxonomy" id="35763"/>
    <lineage>
        <taxon>Bacteria</taxon>
        <taxon>Bacillati</taxon>
        <taxon>Actinomycetota</taxon>
        <taxon>Actinomycetes</taxon>
        <taxon>Streptosporangiales</taxon>
        <taxon>Streptosporangiaceae</taxon>
        <taxon>Acrocarpospora</taxon>
    </lineage>
</organism>
<gene>
    <name evidence="2" type="ORF">Acor_54050</name>
</gene>
<proteinExistence type="predicted"/>
<keyword evidence="1" id="KW-0472">Membrane</keyword>
<sequence>MLKVDRSHWPSAGRVLAVGSALPALVLVGWLLAGLPLALAGWFAPVPMLLAGAALATLVGWYGLRGLPETVAATAAQVAAIFTIALGSGVFNAIFHSEQLIVRRDPASYAQYTIWLATHGRVPIPEDVAAFGGADPALRFDSMGFFAADGVVVPQFMPGTPMLHAAGEWLGGVGGLLLMPALLGAFAVLVFAGTVARLVGARWAPLAALTFAVCLPILYTSRTTFSEIPSLILLFGGMTLLLDARFRARSGATGVGYLPASRAEQPVGSLWSALLAGLSFGLALLVRIDGLRDVLPVLAYGGVLVALDRVSRASDKRIYPDGRLGVPLLVGLGVGSGCGFVAAYVLARPYLEYLSGSLLPLLAICAVVVVLTVAGAAVAPKIRWRPVRRVPELAAALVGLTLLAFAVRPWVQTVRRTPTTPEDELTAQFIEATQLANGLPIDRTRLYYEDSLYWVIWYVGVPVVVLATLAAAVHAQRLARGRGFAWLLPLAVIGWTTVTTLYRPAITPDHPFASRRLVPIVLPGLILLAVWGLRWARDRARRSGYDSRLLLAAGMALVVAPAAVTSFGTAFTSIERGEAAAVAGLCEAIPANAAVLIVERVTGDRFTQLVRGQCGHPTARVATPDGLDVPFGTDVRRLIAAVRATGRVPVLLAADPEQLTSYGPPAHVLTLRTRQDERSLISPPDGTWTLIVNVWMSIPDR</sequence>
<feature type="transmembrane region" description="Helical" evidence="1">
    <location>
        <begin position="71"/>
        <end position="95"/>
    </location>
</feature>
<feature type="transmembrane region" description="Helical" evidence="1">
    <location>
        <begin position="517"/>
        <end position="537"/>
    </location>
</feature>
<feature type="transmembrane region" description="Helical" evidence="1">
    <location>
        <begin position="484"/>
        <end position="505"/>
    </location>
</feature>
<feature type="transmembrane region" description="Helical" evidence="1">
    <location>
        <begin position="203"/>
        <end position="222"/>
    </location>
</feature>
<dbReference type="RefSeq" id="WP_170317090.1">
    <property type="nucleotide sequence ID" value="NZ_BAAABN010000014.1"/>
</dbReference>
<feature type="transmembrane region" description="Helical" evidence="1">
    <location>
        <begin position="324"/>
        <end position="346"/>
    </location>
</feature>
<evidence type="ECO:0000256" key="1">
    <source>
        <dbReference type="SAM" id="Phobius"/>
    </source>
</evidence>
<keyword evidence="3" id="KW-1185">Reference proteome</keyword>
<comment type="caution">
    <text evidence="2">The sequence shown here is derived from an EMBL/GenBank/DDBJ whole genome shotgun (WGS) entry which is preliminary data.</text>
</comment>